<gene>
    <name evidence="1" type="ORF">PI95_011995</name>
</gene>
<dbReference type="Proteomes" id="UP000031549">
    <property type="component" value="Unassembled WGS sequence"/>
</dbReference>
<dbReference type="RefSeq" id="WP_163518825.1">
    <property type="nucleotide sequence ID" value="NZ_JTCM02000020.1"/>
</dbReference>
<evidence type="ECO:0000313" key="1">
    <source>
        <dbReference type="EMBL" id="NEU73266.1"/>
    </source>
</evidence>
<name>A0A846H7F5_9CYAN</name>
<comment type="caution">
    <text evidence="1">The sequence shown here is derived from an EMBL/GenBank/DDBJ whole genome shotgun (WGS) entry which is preliminary data.</text>
</comment>
<accession>A0A846H7F5</accession>
<dbReference type="EMBL" id="JTCM02000020">
    <property type="protein sequence ID" value="NEU73266.1"/>
    <property type="molecule type" value="Genomic_DNA"/>
</dbReference>
<dbReference type="AlphaFoldDB" id="A0A846H7F5"/>
<protein>
    <submittedName>
        <fullName evidence="1">Uncharacterized protein</fullName>
    </submittedName>
</protein>
<reference evidence="1 2" key="1">
    <citation type="journal article" date="2015" name="Genome Announc.">
        <title>Draft Genome Sequence of Cyanobacterium Hassallia byssoidea Strain VB512170, Isolated from Monuments in India.</title>
        <authorList>
            <person name="Singh D."/>
            <person name="Chandrababunaidu M.M."/>
            <person name="Panda A."/>
            <person name="Sen D."/>
            <person name="Bhattacharyya S."/>
            <person name="Adhikary S.P."/>
            <person name="Tripathy S."/>
        </authorList>
    </citation>
    <scope>NUCLEOTIDE SEQUENCE [LARGE SCALE GENOMIC DNA]</scope>
    <source>
        <strain evidence="1 2">VB512170</strain>
    </source>
</reference>
<organism evidence="1 2">
    <name type="scientific">Hassallia byssoidea VB512170</name>
    <dbReference type="NCBI Taxonomy" id="1304833"/>
    <lineage>
        <taxon>Bacteria</taxon>
        <taxon>Bacillati</taxon>
        <taxon>Cyanobacteriota</taxon>
        <taxon>Cyanophyceae</taxon>
        <taxon>Nostocales</taxon>
        <taxon>Tolypothrichaceae</taxon>
        <taxon>Hassallia</taxon>
    </lineage>
</organism>
<evidence type="ECO:0000313" key="2">
    <source>
        <dbReference type="Proteomes" id="UP000031549"/>
    </source>
</evidence>
<sequence length="92" mass="10399">MSWGVEDLVNERLCHFCPGSAQGDGGTRRTRRTRKNLSYYPLPITHYPSPMPIAPCPIPKNRKSNIDIIPNHATSMPVAPKWLQNLKFKIDG</sequence>
<keyword evidence="2" id="KW-1185">Reference proteome</keyword>
<proteinExistence type="predicted"/>